<dbReference type="PROSITE" id="PS51257">
    <property type="entry name" value="PROKAR_LIPOPROTEIN"/>
    <property type="match status" value="1"/>
</dbReference>
<dbReference type="InterPro" id="IPR001387">
    <property type="entry name" value="Cro/C1-type_HTH"/>
</dbReference>
<organism evidence="2 3">
    <name type="scientific">Muricoccus vinaceus</name>
    <dbReference type="NCBI Taxonomy" id="424704"/>
    <lineage>
        <taxon>Bacteria</taxon>
        <taxon>Pseudomonadati</taxon>
        <taxon>Pseudomonadota</taxon>
        <taxon>Alphaproteobacteria</taxon>
        <taxon>Acetobacterales</taxon>
        <taxon>Roseomonadaceae</taxon>
        <taxon>Muricoccus</taxon>
    </lineage>
</organism>
<name>A0ABV6J3S7_9PROT</name>
<comment type="caution">
    <text evidence="2">The sequence shown here is derived from an EMBL/GenBank/DDBJ whole genome shotgun (WGS) entry which is preliminary data.</text>
</comment>
<dbReference type="Pfam" id="PF13560">
    <property type="entry name" value="HTH_31"/>
    <property type="match status" value="1"/>
</dbReference>
<evidence type="ECO:0000313" key="3">
    <source>
        <dbReference type="Proteomes" id="UP001589789"/>
    </source>
</evidence>
<gene>
    <name evidence="2" type="ORF">ACFFIC_29190</name>
</gene>
<evidence type="ECO:0000256" key="1">
    <source>
        <dbReference type="SAM" id="MobiDB-lite"/>
    </source>
</evidence>
<dbReference type="EMBL" id="JBHLVZ010000114">
    <property type="protein sequence ID" value="MFC0389590.1"/>
    <property type="molecule type" value="Genomic_DNA"/>
</dbReference>
<keyword evidence="3" id="KW-1185">Reference proteome</keyword>
<proteinExistence type="predicted"/>
<accession>A0ABV6J3S7</accession>
<dbReference type="Gene3D" id="1.10.260.40">
    <property type="entry name" value="lambda repressor-like DNA-binding domains"/>
    <property type="match status" value="1"/>
</dbReference>
<sequence length="83" mass="8926">MTPQQCREARQMLGWTHGQLAMAAGCRYDTVKYVEAGSGRPRPSTVAAIRAALEDAGVVFADESDDGLGVRLRQDPPQGLRAP</sequence>
<feature type="region of interest" description="Disordered" evidence="1">
    <location>
        <begin position="64"/>
        <end position="83"/>
    </location>
</feature>
<protein>
    <submittedName>
        <fullName evidence="2">Multiprotein-bridging factor 1 family protein</fullName>
    </submittedName>
</protein>
<dbReference type="CDD" id="cd00093">
    <property type="entry name" value="HTH_XRE"/>
    <property type="match status" value="1"/>
</dbReference>
<dbReference type="InterPro" id="IPR010982">
    <property type="entry name" value="Lambda_DNA-bd_dom_sf"/>
</dbReference>
<reference evidence="2 3" key="1">
    <citation type="submission" date="2024-09" db="EMBL/GenBank/DDBJ databases">
        <authorList>
            <person name="Sun Q."/>
            <person name="Mori K."/>
        </authorList>
    </citation>
    <scope>NUCLEOTIDE SEQUENCE [LARGE SCALE GENOMIC DNA]</scope>
    <source>
        <strain evidence="2 3">CCM 7468</strain>
    </source>
</reference>
<evidence type="ECO:0000313" key="2">
    <source>
        <dbReference type="EMBL" id="MFC0389590.1"/>
    </source>
</evidence>
<dbReference type="SUPFAM" id="SSF47413">
    <property type="entry name" value="lambda repressor-like DNA-binding domains"/>
    <property type="match status" value="1"/>
</dbReference>
<dbReference type="RefSeq" id="WP_377057099.1">
    <property type="nucleotide sequence ID" value="NZ_JBHLVZ010000114.1"/>
</dbReference>
<dbReference type="Proteomes" id="UP001589789">
    <property type="component" value="Unassembled WGS sequence"/>
</dbReference>